<dbReference type="PANTHER" id="PTHR13900:SF0">
    <property type="entry name" value="TRANSCRIPTION INITIATION FACTOR TFIID SUBUNIT 1"/>
    <property type="match status" value="1"/>
</dbReference>
<dbReference type="PANTHER" id="PTHR13900">
    <property type="entry name" value="TRANSCRIPTION INITIATION FACTOR TFIID"/>
    <property type="match status" value="1"/>
</dbReference>
<reference evidence="5 6" key="1">
    <citation type="submission" date="2018-05" db="EMBL/GenBank/DDBJ databases">
        <title>Draft genome sequence of Scytalidium lignicola DSM 105466, a ubiquitous saprotrophic fungus.</title>
        <authorList>
            <person name="Buettner E."/>
            <person name="Gebauer A.M."/>
            <person name="Hofrichter M."/>
            <person name="Liers C."/>
            <person name="Kellner H."/>
        </authorList>
    </citation>
    <scope>NUCLEOTIDE SEQUENCE [LARGE SCALE GENOMIC DNA]</scope>
    <source>
        <strain evidence="5 6">DSM 105466</strain>
    </source>
</reference>
<dbReference type="GO" id="GO:0017025">
    <property type="term" value="F:TBP-class protein binding"/>
    <property type="evidence" value="ECO:0007669"/>
    <property type="project" value="InterPro"/>
</dbReference>
<dbReference type="OrthoDB" id="5752at2759"/>
<feature type="region of interest" description="Disordered" evidence="3">
    <location>
        <begin position="1108"/>
        <end position="1131"/>
    </location>
</feature>
<feature type="compositionally biased region" description="Acidic residues" evidence="3">
    <location>
        <begin position="795"/>
        <end position="804"/>
    </location>
</feature>
<proteinExistence type="predicted"/>
<dbReference type="GO" id="GO:0005669">
    <property type="term" value="C:transcription factor TFIID complex"/>
    <property type="evidence" value="ECO:0007669"/>
    <property type="project" value="InterPro"/>
</dbReference>
<evidence type="ECO:0000313" key="6">
    <source>
        <dbReference type="Proteomes" id="UP000258309"/>
    </source>
</evidence>
<feature type="region of interest" description="Disordered" evidence="3">
    <location>
        <begin position="1039"/>
        <end position="1084"/>
    </location>
</feature>
<comment type="caution">
    <text evidence="5">The sequence shown here is derived from an EMBL/GenBank/DDBJ whole genome shotgun (WGS) entry which is preliminary data.</text>
</comment>
<feature type="region of interest" description="Disordered" evidence="3">
    <location>
        <begin position="95"/>
        <end position="147"/>
    </location>
</feature>
<feature type="region of interest" description="Disordered" evidence="3">
    <location>
        <begin position="906"/>
        <end position="953"/>
    </location>
</feature>
<evidence type="ECO:0000256" key="3">
    <source>
        <dbReference type="SAM" id="MobiDB-lite"/>
    </source>
</evidence>
<dbReference type="GO" id="GO:0016251">
    <property type="term" value="F:RNA polymerase II general transcription initiation factor activity"/>
    <property type="evidence" value="ECO:0007669"/>
    <property type="project" value="InterPro"/>
</dbReference>
<dbReference type="InterPro" id="IPR040240">
    <property type="entry name" value="TAF1"/>
</dbReference>
<feature type="compositionally biased region" description="Acidic residues" evidence="3">
    <location>
        <begin position="100"/>
        <end position="117"/>
    </location>
</feature>
<feature type="compositionally biased region" description="Polar residues" evidence="3">
    <location>
        <begin position="1066"/>
        <end position="1084"/>
    </location>
</feature>
<evidence type="ECO:0000313" key="5">
    <source>
        <dbReference type="EMBL" id="RFU33802.1"/>
    </source>
</evidence>
<feature type="compositionally biased region" description="Basic and acidic residues" evidence="3">
    <location>
        <begin position="915"/>
        <end position="924"/>
    </location>
</feature>
<dbReference type="GO" id="GO:0051123">
    <property type="term" value="P:RNA polymerase II preinitiation complex assembly"/>
    <property type="evidence" value="ECO:0007669"/>
    <property type="project" value="TreeGrafter"/>
</dbReference>
<name>A0A3E2HKT6_SCYLI</name>
<feature type="domain" description="Transcription initiation factor TFIID subunit 1 histone acetyltransferase" evidence="4">
    <location>
        <begin position="454"/>
        <end position="910"/>
    </location>
</feature>
<dbReference type="STRING" id="5539.A0A3E2HKT6"/>
<dbReference type="InterPro" id="IPR022591">
    <property type="entry name" value="TAF1_HAT_dom"/>
</dbReference>
<dbReference type="AlphaFoldDB" id="A0A3E2HKT6"/>
<evidence type="ECO:0000256" key="1">
    <source>
        <dbReference type="ARBA" id="ARBA00004123"/>
    </source>
</evidence>
<sequence>MRNQNRVCRNASTSLTTPQTISVRSQYPPLVFGGDYPIATMATMAEGTAVDFEDIDWKRQQELDEANFQRLINAPPERDESSGLFDLDRPLDLGEKADDAQDFEDISDDDLPEEEEGTGVNGADVPGLTDDAGTSNETDDLFGEGRASSPLDELEEQDTFHQPRIHPLQHSDEDIEGPYQQSTAELFELNFGPEAKRYLAANQDLSIPAPAETEEDFLKQSWPGFRKGVILNWNELLPTKNAHYIPKVPVKPPKPLNLTKVSLDLALDQEKSFRTAGPAVSDKRKRVLEAEARGLVAIVEDSADEKSVEDEFEWEIPSQTEAMKGLTWTDLEIICDDWESKINAESFDVPMVEEIQEDELEEWDREILGHSAKRRKVKHEEVDIMNIPRYSVPTFDNFEQATAWIAKRVTLDLNDPQLLVDVQEVNPAKKRQRLGGNFKRTGGGSLSKTLGQRYNISNDEAYDALKENHQSKVRATIGNLSVEHSLPAMKLQWPYYRVKLYTREARSFHRPSIKFNKVVNQHVTFSKPGTRKKKNVKGLSTQEVFKETKDLSLLDVYANATLLEYSEEHPTVLSNFGMGNRIINYYRRKNADDTERPKPSDGVGDVTVLLPEDRSPFANFGMVDPGEIVPTIHNAMYRAPIFKHQPKDTDFLVIRNSTGIGGMQWYIRNIDHLYAVGQQFPSMEIPGPHSRKVTNAAKNRMKMIAFRKIRHSPHQNLKIGEITAHIAESTDMQNRQKLKEFIHYDKIDKVWRMKAGESVPDEATIRSMVTPEEVCVIDAMQVGSRHLEDAGYAAQDDDDDADDQAEGHSLEQSLAPWKTSKAFLEASADKAMLQLHGEGDPSGCGLAFSFIKTSMKGGYIGALQGPNATSADAIARERKANGGHTYNVKKQQGLYNDAIREIWEKQRSNLSNPTERAENDLEREQAEEDERLGVEQTPRGGATPAGFGSFDDSVSQISRFSTGSRQGRVMRITRQVRNKFGGFDEVQEIVKDVRVWREYQKRRVAMDAEKMNVYDAKPTGNADFDRQEAARIKKELARLERNKERRHAREKQKGIFRAPSEVQDGGSPSATPTQSVEKPTGTTRKCANCGQMGHIKTNKKLCPMLNGTMKPEDSVPNNGGFGAINAPSFSS</sequence>
<gene>
    <name evidence="5" type="ORF">B7463_g2556</name>
</gene>
<comment type="subcellular location">
    <subcellularLocation>
        <location evidence="1">Nucleus</location>
    </subcellularLocation>
</comment>
<dbReference type="OMA" id="RFINYYR"/>
<feature type="non-terminal residue" evidence="5">
    <location>
        <position position="1131"/>
    </location>
</feature>
<dbReference type="Proteomes" id="UP000258309">
    <property type="component" value="Unassembled WGS sequence"/>
</dbReference>
<dbReference type="Pfam" id="PF12157">
    <property type="entry name" value="DUF3591"/>
    <property type="match status" value="1"/>
</dbReference>
<keyword evidence="6" id="KW-1185">Reference proteome</keyword>
<protein>
    <recommendedName>
        <fullName evidence="4">Transcription initiation factor TFIID subunit 1 histone acetyltransferase domain-containing protein</fullName>
    </recommendedName>
</protein>
<keyword evidence="2" id="KW-0539">Nucleus</keyword>
<evidence type="ECO:0000256" key="2">
    <source>
        <dbReference type="ARBA" id="ARBA00023242"/>
    </source>
</evidence>
<organism evidence="5 6">
    <name type="scientific">Scytalidium lignicola</name>
    <name type="common">Hyphomycete</name>
    <dbReference type="NCBI Taxonomy" id="5539"/>
    <lineage>
        <taxon>Eukaryota</taxon>
        <taxon>Fungi</taxon>
        <taxon>Dikarya</taxon>
        <taxon>Ascomycota</taxon>
        <taxon>Pezizomycotina</taxon>
        <taxon>Leotiomycetes</taxon>
        <taxon>Leotiomycetes incertae sedis</taxon>
        <taxon>Scytalidium</taxon>
    </lineage>
</organism>
<evidence type="ECO:0000259" key="4">
    <source>
        <dbReference type="Pfam" id="PF12157"/>
    </source>
</evidence>
<feature type="non-terminal residue" evidence="5">
    <location>
        <position position="1"/>
    </location>
</feature>
<feature type="region of interest" description="Disordered" evidence="3">
    <location>
        <begin position="793"/>
        <end position="812"/>
    </location>
</feature>
<dbReference type="GO" id="GO:0004402">
    <property type="term" value="F:histone acetyltransferase activity"/>
    <property type="evidence" value="ECO:0007669"/>
    <property type="project" value="InterPro"/>
</dbReference>
<dbReference type="EMBL" id="NCSJ02000030">
    <property type="protein sequence ID" value="RFU33802.1"/>
    <property type="molecule type" value="Genomic_DNA"/>
</dbReference>
<accession>A0A3E2HKT6</accession>